<evidence type="ECO:0000256" key="7">
    <source>
        <dbReference type="ARBA" id="ARBA00022989"/>
    </source>
</evidence>
<feature type="transmembrane region" description="Helical" evidence="10">
    <location>
        <begin position="259"/>
        <end position="277"/>
    </location>
</feature>
<gene>
    <name evidence="12" type="ORF">SAMEA4029009_CIC11G00000001855</name>
</gene>
<feature type="transmembrane region" description="Helical" evidence="10">
    <location>
        <begin position="638"/>
        <end position="657"/>
    </location>
</feature>
<protein>
    <submittedName>
        <fullName evidence="12">CIC11C00000001855</fullName>
    </submittedName>
</protein>
<evidence type="ECO:0000313" key="13">
    <source>
        <dbReference type="Proteomes" id="UP000182259"/>
    </source>
</evidence>
<keyword evidence="4" id="KW-0813">Transport</keyword>
<evidence type="ECO:0000313" key="12">
    <source>
        <dbReference type="EMBL" id="SGZ58621.1"/>
    </source>
</evidence>
<keyword evidence="6 10" id="KW-0812">Transmembrane</keyword>
<dbReference type="GO" id="GO:0015205">
    <property type="term" value="F:nucleobase transmembrane transporter activity"/>
    <property type="evidence" value="ECO:0007669"/>
    <property type="project" value="UniProtKB-ARBA"/>
</dbReference>
<dbReference type="PROSITE" id="PS01219">
    <property type="entry name" value="AMMONIUM_TRANSP"/>
    <property type="match status" value="1"/>
</dbReference>
<evidence type="ECO:0000256" key="1">
    <source>
        <dbReference type="ARBA" id="ARBA00004141"/>
    </source>
</evidence>
<dbReference type="SUPFAM" id="SSF111352">
    <property type="entry name" value="Ammonium transporter"/>
    <property type="match status" value="1"/>
</dbReference>
<organism evidence="12 13">
    <name type="scientific">Sungouiella intermedia</name>
    <dbReference type="NCBI Taxonomy" id="45354"/>
    <lineage>
        <taxon>Eukaryota</taxon>
        <taxon>Fungi</taxon>
        <taxon>Dikarya</taxon>
        <taxon>Ascomycota</taxon>
        <taxon>Saccharomycotina</taxon>
        <taxon>Pichiomycetes</taxon>
        <taxon>Metschnikowiaceae</taxon>
        <taxon>Sungouiella</taxon>
    </lineage>
</organism>
<dbReference type="GO" id="GO:0008519">
    <property type="term" value="F:ammonium channel activity"/>
    <property type="evidence" value="ECO:0007669"/>
    <property type="project" value="InterPro"/>
</dbReference>
<evidence type="ECO:0000256" key="8">
    <source>
        <dbReference type="ARBA" id="ARBA00023136"/>
    </source>
</evidence>
<comment type="subcellular location">
    <subcellularLocation>
        <location evidence="1">Membrane</location>
        <topology evidence="1">Multi-pass membrane protein</topology>
    </subcellularLocation>
</comment>
<dbReference type="InterPro" id="IPR024041">
    <property type="entry name" value="NH4_transpt_AmtB-like_dom"/>
</dbReference>
<dbReference type="FunFam" id="1.10.4160.10:FF:000002">
    <property type="entry name" value="Purine-cytosine permease fcyB"/>
    <property type="match status" value="1"/>
</dbReference>
<dbReference type="Pfam" id="PF00909">
    <property type="entry name" value="Ammonium_transp"/>
    <property type="match status" value="1"/>
</dbReference>
<dbReference type="Pfam" id="PF02133">
    <property type="entry name" value="Transp_cyt_pur"/>
    <property type="match status" value="1"/>
</dbReference>
<dbReference type="InterPro" id="IPR026030">
    <property type="entry name" value="Pur-cyt_permease_Fcy2/21/22"/>
</dbReference>
<feature type="transmembrane region" description="Helical" evidence="10">
    <location>
        <begin position="863"/>
        <end position="885"/>
    </location>
</feature>
<dbReference type="InterPro" id="IPR001248">
    <property type="entry name" value="Pur-cyt_permease"/>
</dbReference>
<feature type="transmembrane region" description="Helical" evidence="10">
    <location>
        <begin position="64"/>
        <end position="82"/>
    </location>
</feature>
<dbReference type="EMBL" id="LT635770">
    <property type="protein sequence ID" value="SGZ58621.1"/>
    <property type="molecule type" value="Genomic_DNA"/>
</dbReference>
<keyword evidence="9" id="KW-0924">Ammonia transport</keyword>
<feature type="transmembrane region" description="Helical" evidence="10">
    <location>
        <begin position="391"/>
        <end position="412"/>
    </location>
</feature>
<dbReference type="AlphaFoldDB" id="A0A1L0GRK1"/>
<accession>A0A1L0GRK1</accession>
<feature type="domain" description="Ammonium transporter AmtB-like" evidence="11">
    <location>
        <begin position="33"/>
        <end position="440"/>
    </location>
</feature>
<dbReference type="PANTHER" id="PTHR31806:SF1">
    <property type="entry name" value="PURINE-CYTOSINE PERMEASE FCY2-RELATED"/>
    <property type="match status" value="1"/>
</dbReference>
<feature type="transmembrane region" description="Helical" evidence="10">
    <location>
        <begin position="836"/>
        <end position="857"/>
    </location>
</feature>
<dbReference type="Proteomes" id="UP000182259">
    <property type="component" value="Chromosome VII"/>
</dbReference>
<feature type="transmembrane region" description="Helical" evidence="10">
    <location>
        <begin position="563"/>
        <end position="584"/>
    </location>
</feature>
<dbReference type="Gene3D" id="1.10.3430.10">
    <property type="entry name" value="Ammonium transporter AmtB like domains"/>
    <property type="match status" value="1"/>
</dbReference>
<feature type="transmembrane region" description="Helical" evidence="10">
    <location>
        <begin position="309"/>
        <end position="329"/>
    </location>
</feature>
<dbReference type="InterPro" id="IPR018047">
    <property type="entry name" value="Ammonium_transpt_CS"/>
</dbReference>
<dbReference type="GO" id="GO:0000329">
    <property type="term" value="C:fungal-type vacuole membrane"/>
    <property type="evidence" value="ECO:0007669"/>
    <property type="project" value="TreeGrafter"/>
</dbReference>
<evidence type="ECO:0000256" key="9">
    <source>
        <dbReference type="ARBA" id="ARBA00023177"/>
    </source>
</evidence>
<feature type="transmembrane region" description="Helical" evidence="10">
    <location>
        <begin position="740"/>
        <end position="766"/>
    </location>
</feature>
<evidence type="ECO:0000256" key="4">
    <source>
        <dbReference type="ARBA" id="ARBA00022448"/>
    </source>
</evidence>
<evidence type="ECO:0000256" key="10">
    <source>
        <dbReference type="SAM" id="Phobius"/>
    </source>
</evidence>
<feature type="transmembrane region" description="Helical" evidence="10">
    <location>
        <begin position="669"/>
        <end position="686"/>
    </location>
</feature>
<reference evidence="12 13" key="1">
    <citation type="submission" date="2016-10" db="EMBL/GenBank/DDBJ databases">
        <authorList>
            <person name="de Groot N.N."/>
        </authorList>
    </citation>
    <scope>NUCLEOTIDE SEQUENCE [LARGE SCALE GENOMIC DNA]</scope>
    <source>
        <strain evidence="12 13">PYCC 4715</strain>
    </source>
</reference>
<dbReference type="PANTHER" id="PTHR31806">
    <property type="entry name" value="PURINE-CYTOSINE PERMEASE FCY2-RELATED"/>
    <property type="match status" value="1"/>
</dbReference>
<name>A0A1L0GRK1_9ASCO</name>
<comment type="similarity">
    <text evidence="3">Belongs to the purine-cytosine permease (2.A.39) family.</text>
</comment>
<feature type="transmembrane region" description="Helical" evidence="10">
    <location>
        <begin position="229"/>
        <end position="253"/>
    </location>
</feature>
<evidence type="ECO:0000256" key="3">
    <source>
        <dbReference type="ARBA" id="ARBA00008974"/>
    </source>
</evidence>
<feature type="transmembrane region" description="Helical" evidence="10">
    <location>
        <begin position="153"/>
        <end position="172"/>
    </location>
</feature>
<dbReference type="InterPro" id="IPR029020">
    <property type="entry name" value="Ammonium/urea_transptr"/>
</dbReference>
<feature type="transmembrane region" description="Helical" evidence="10">
    <location>
        <begin position="906"/>
        <end position="925"/>
    </location>
</feature>
<feature type="transmembrane region" description="Helical" evidence="10">
    <location>
        <begin position="31"/>
        <end position="52"/>
    </location>
</feature>
<comment type="similarity">
    <text evidence="2">Belongs to the ammonia transporter channel (TC 1.A.11.2) family.</text>
</comment>
<feature type="transmembrane region" description="Helical" evidence="10">
    <location>
        <begin position="706"/>
        <end position="728"/>
    </location>
</feature>
<evidence type="ECO:0000256" key="6">
    <source>
        <dbReference type="ARBA" id="ARBA00022692"/>
    </source>
</evidence>
<keyword evidence="5" id="KW-0597">Phosphoprotein</keyword>
<keyword evidence="8 10" id="KW-0472">Membrane</keyword>
<evidence type="ECO:0000259" key="11">
    <source>
        <dbReference type="Pfam" id="PF00909"/>
    </source>
</evidence>
<keyword evidence="7 10" id="KW-1133">Transmembrane helix</keyword>
<feature type="transmembrane region" description="Helical" evidence="10">
    <location>
        <begin position="796"/>
        <end position="815"/>
    </location>
</feature>
<proteinExistence type="inferred from homology"/>
<feature type="transmembrane region" description="Helical" evidence="10">
    <location>
        <begin position="341"/>
        <end position="362"/>
    </location>
</feature>
<feature type="transmembrane region" description="Helical" evidence="10">
    <location>
        <begin position="604"/>
        <end position="626"/>
    </location>
</feature>
<evidence type="ECO:0000256" key="5">
    <source>
        <dbReference type="ARBA" id="ARBA00022553"/>
    </source>
</evidence>
<evidence type="ECO:0000256" key="2">
    <source>
        <dbReference type="ARBA" id="ARBA00005887"/>
    </source>
</evidence>
<dbReference type="GO" id="GO:0005886">
    <property type="term" value="C:plasma membrane"/>
    <property type="evidence" value="ECO:0007669"/>
    <property type="project" value="TreeGrafter"/>
</dbReference>
<sequence length="971" mass="106024">MPGIPHIANALAKRASTDLEEQTSTLVATDMAYIMFCAFGVFLITPAIGLFYGGTLKRKNVVQILFQSYMTTCVVVVIWYLLGYSLAASPTSTSKLIGDFNNAALYNDEAKPLIEGGNLPSVINFCFNVFFPVATVQIFLGSIGERGRILPSLVVGAIWTIVVYSPLAFWVWGLNGWLYNWGALDFAGGGPVHIASGVASLCYSWYLGPRGQPGKRVGKITESRGHSTLTTFIGVTLIWAAWFCFNSGTLLSVNVRTGYIFMNTILASSFACLAYTITDKLISGKFSMQAACEGTIVGLVNITPSCGFYWPWAAALTSIINGVLCRLIIRLNHWVGIDDYSLSGVVHGAGGIIGGTLTGIFATKTVAGYDGITEISGGWINGNFKQLGIQIASWAAIVAWTFVFTMIILFLVDKIPGLKLRASVEGEDMGMDLFEMAETADEFGNDYEEFFKKNAHVLRALLDCYDAGNVEILEGTSPDSSSVVDIQVINHEKRNLEQGTNFINRIGLKLNAEIRGIERVPESKRVDKSWLSPLTMFLSPNLSISALSTGMLGPTYFALDFRTCVLCIVFISILGSLPVGYFAVFGSKFGLRQQILSRYFTGNIMGRVFALFNVISCIGWNAINILPAVQMLVSLGPLPAWAGCLIFVVITSTLAFFGYKTIHLYERWCWIPNLVVYFVIIARLTISRKFQWGTMETGKAEAGNVLTFITTIFGFVAGWSPSAADYFVYMPSDTLPWKIFFCMVAGLSLPSIFSLTLGAACAMGTFSDPKWSEAFNQNSVGGVVNEILVVDSLQGFGKFCVVVLSLSAIANNLPGSYSLALSAQAIWSPLAKFPRLGWCVIGNFVSLALAIPAYYVFEQIMSNFLSIIGYNVSIYLGITIAEHCLYRKGFKGYDVTNFDDRSTLPVGIAGVVGFLFGVASTVLSMNQTWYQGVIAKKFSEAGGDISFELNIVFAFIGYNLVRPFEIKYFGR</sequence>
<feature type="transmembrane region" description="Helical" evidence="10">
    <location>
        <begin position="122"/>
        <end position="141"/>
    </location>
</feature>
<dbReference type="Gene3D" id="1.10.4160.10">
    <property type="entry name" value="Hydantoin permease"/>
    <property type="match status" value="1"/>
</dbReference>
<dbReference type="GO" id="GO:0015856">
    <property type="term" value="P:cytosine transport"/>
    <property type="evidence" value="ECO:0007669"/>
    <property type="project" value="TreeGrafter"/>
</dbReference>